<dbReference type="SUPFAM" id="SSF81333">
    <property type="entry name" value="F1F0 ATP synthase subunit C"/>
    <property type="match status" value="1"/>
</dbReference>
<feature type="transmembrane region" description="Helical" evidence="13">
    <location>
        <begin position="6"/>
        <end position="24"/>
    </location>
</feature>
<comment type="subcellular location">
    <subcellularLocation>
        <location evidence="1">Membrane</location>
        <topology evidence="1">Multi-pass membrane protein</topology>
    </subcellularLocation>
</comment>
<dbReference type="InterPro" id="IPR035921">
    <property type="entry name" value="F/V-ATP_Csub_sf"/>
</dbReference>
<accession>A0ABW4ZAT0</accession>
<gene>
    <name evidence="15" type="ORF">ACFSW8_08930</name>
</gene>
<dbReference type="Pfam" id="PF00137">
    <property type="entry name" value="ATP-synt_C"/>
    <property type="match status" value="1"/>
</dbReference>
<dbReference type="Proteomes" id="UP001597389">
    <property type="component" value="Unassembled WGS sequence"/>
</dbReference>
<evidence type="ECO:0000256" key="11">
    <source>
        <dbReference type="ARBA" id="ARBA00032200"/>
    </source>
</evidence>
<keyword evidence="9" id="KW-0446">Lipid-binding</keyword>
<keyword evidence="10 13" id="KW-0472">Membrane</keyword>
<evidence type="ECO:0000256" key="9">
    <source>
        <dbReference type="ARBA" id="ARBA00023121"/>
    </source>
</evidence>
<feature type="domain" description="V-ATPase proteolipid subunit C-like" evidence="14">
    <location>
        <begin position="6"/>
        <end position="59"/>
    </location>
</feature>
<evidence type="ECO:0000256" key="6">
    <source>
        <dbReference type="ARBA" id="ARBA00022781"/>
    </source>
</evidence>
<evidence type="ECO:0000259" key="14">
    <source>
        <dbReference type="Pfam" id="PF00137"/>
    </source>
</evidence>
<comment type="caution">
    <text evidence="15">The sequence shown here is derived from an EMBL/GenBank/DDBJ whole genome shotgun (WGS) entry which is preliminary data.</text>
</comment>
<evidence type="ECO:0000256" key="8">
    <source>
        <dbReference type="ARBA" id="ARBA00023065"/>
    </source>
</evidence>
<evidence type="ECO:0000313" key="15">
    <source>
        <dbReference type="EMBL" id="MFD2159020.1"/>
    </source>
</evidence>
<keyword evidence="7 13" id="KW-1133">Transmembrane helix</keyword>
<feature type="transmembrane region" description="Helical" evidence="13">
    <location>
        <begin position="36"/>
        <end position="61"/>
    </location>
</feature>
<evidence type="ECO:0000256" key="13">
    <source>
        <dbReference type="SAM" id="Phobius"/>
    </source>
</evidence>
<reference evidence="16" key="1">
    <citation type="journal article" date="2019" name="Int. J. Syst. Evol. Microbiol.">
        <title>The Global Catalogue of Microorganisms (GCM) 10K type strain sequencing project: providing services to taxonomists for standard genome sequencing and annotation.</title>
        <authorList>
            <consortium name="The Broad Institute Genomics Platform"/>
            <consortium name="The Broad Institute Genome Sequencing Center for Infectious Disease"/>
            <person name="Wu L."/>
            <person name="Ma J."/>
        </authorList>
    </citation>
    <scope>NUCLEOTIDE SEQUENCE [LARGE SCALE GENOMIC DNA]</scope>
    <source>
        <strain evidence="16">CCUG 57942</strain>
    </source>
</reference>
<dbReference type="InterPro" id="IPR038662">
    <property type="entry name" value="ATP_synth_F0_csu_sf"/>
</dbReference>
<proteinExistence type="inferred from homology"/>
<comment type="similarity">
    <text evidence="2">Belongs to the ATPase C chain family.</text>
</comment>
<name>A0ABW4ZAT0_9BACT</name>
<dbReference type="RefSeq" id="WP_377087366.1">
    <property type="nucleotide sequence ID" value="NZ_JBHSJL010000014.1"/>
</dbReference>
<keyword evidence="6" id="KW-0375">Hydrogen ion transport</keyword>
<keyword evidence="8" id="KW-0406">Ion transport</keyword>
<evidence type="ECO:0000256" key="12">
    <source>
        <dbReference type="ARBA" id="ARBA00032887"/>
    </source>
</evidence>
<evidence type="ECO:0000313" key="16">
    <source>
        <dbReference type="Proteomes" id="UP001597389"/>
    </source>
</evidence>
<evidence type="ECO:0000256" key="7">
    <source>
        <dbReference type="ARBA" id="ARBA00022989"/>
    </source>
</evidence>
<evidence type="ECO:0000256" key="1">
    <source>
        <dbReference type="ARBA" id="ARBA00004141"/>
    </source>
</evidence>
<keyword evidence="16" id="KW-1185">Reference proteome</keyword>
<protein>
    <recommendedName>
        <fullName evidence="11">ATP synthase F(0) sector subunit c</fullName>
    </recommendedName>
    <alternativeName>
        <fullName evidence="12">F-type ATPase subunit c</fullName>
    </alternativeName>
</protein>
<keyword evidence="4" id="KW-0138">CF(0)</keyword>
<dbReference type="InterPro" id="IPR020537">
    <property type="entry name" value="ATP_synth_F0_csu_DDCD_BS"/>
</dbReference>
<dbReference type="InterPro" id="IPR000454">
    <property type="entry name" value="ATP_synth_F0_csu"/>
</dbReference>
<dbReference type="EMBL" id="JBHUJB010000035">
    <property type="protein sequence ID" value="MFD2159020.1"/>
    <property type="molecule type" value="Genomic_DNA"/>
</dbReference>
<evidence type="ECO:0000256" key="3">
    <source>
        <dbReference type="ARBA" id="ARBA00022448"/>
    </source>
</evidence>
<dbReference type="PROSITE" id="PS00605">
    <property type="entry name" value="ATPASE_C"/>
    <property type="match status" value="1"/>
</dbReference>
<dbReference type="InterPro" id="IPR002379">
    <property type="entry name" value="ATPase_proteolipid_c-like_dom"/>
</dbReference>
<evidence type="ECO:0000256" key="10">
    <source>
        <dbReference type="ARBA" id="ARBA00023136"/>
    </source>
</evidence>
<evidence type="ECO:0000256" key="4">
    <source>
        <dbReference type="ARBA" id="ARBA00022547"/>
    </source>
</evidence>
<evidence type="ECO:0000256" key="5">
    <source>
        <dbReference type="ARBA" id="ARBA00022692"/>
    </source>
</evidence>
<dbReference type="Gene3D" id="1.20.20.10">
    <property type="entry name" value="F1F0 ATP synthase subunit C"/>
    <property type="match status" value="1"/>
</dbReference>
<organism evidence="15 16">
    <name type="scientific">Rubritalea tangerina</name>
    <dbReference type="NCBI Taxonomy" id="430798"/>
    <lineage>
        <taxon>Bacteria</taxon>
        <taxon>Pseudomonadati</taxon>
        <taxon>Verrucomicrobiota</taxon>
        <taxon>Verrucomicrobiia</taxon>
        <taxon>Verrucomicrobiales</taxon>
        <taxon>Rubritaleaceae</taxon>
        <taxon>Rubritalea</taxon>
    </lineage>
</organism>
<dbReference type="PRINTS" id="PR00124">
    <property type="entry name" value="ATPASEC"/>
</dbReference>
<keyword evidence="5 13" id="KW-0812">Transmembrane</keyword>
<keyword evidence="3" id="KW-0813">Transport</keyword>
<sequence>MFSVSYAIAAAALGAAIGIGLIGFKATEATGRNPGAAGPILTLAIILAALCEGIFILTLFLGK</sequence>
<evidence type="ECO:0000256" key="2">
    <source>
        <dbReference type="ARBA" id="ARBA00006704"/>
    </source>
</evidence>